<keyword evidence="3" id="KW-0472">Membrane</keyword>
<reference evidence="6" key="1">
    <citation type="submission" date="2016-06" db="UniProtKB">
        <authorList>
            <consortium name="WormBaseParasite"/>
        </authorList>
    </citation>
    <scope>IDENTIFICATION</scope>
</reference>
<feature type="transmembrane region" description="Helical" evidence="3">
    <location>
        <begin position="106"/>
        <end position="125"/>
    </location>
</feature>
<evidence type="ECO:0000256" key="3">
    <source>
        <dbReference type="SAM" id="Phobius"/>
    </source>
</evidence>
<dbReference type="WBParaSite" id="OFLC_0000672801-mRNA-1">
    <property type="protein sequence ID" value="OFLC_0000672801-mRNA-1"/>
    <property type="gene ID" value="OFLC_0000672801"/>
</dbReference>
<gene>
    <name evidence="4" type="ORF">OFLC_LOCUS6728</name>
</gene>
<dbReference type="Proteomes" id="UP000267606">
    <property type="component" value="Unassembled WGS sequence"/>
</dbReference>
<evidence type="ECO:0000256" key="1">
    <source>
        <dbReference type="SAM" id="Coils"/>
    </source>
</evidence>
<feature type="region of interest" description="Disordered" evidence="2">
    <location>
        <begin position="1"/>
        <end position="23"/>
    </location>
</feature>
<evidence type="ECO:0000313" key="5">
    <source>
        <dbReference type="Proteomes" id="UP000267606"/>
    </source>
</evidence>
<sequence length="149" mass="17212">MESAGTGTKYSAKLDEGKRKRAKANSEWEGYSVTYIRASVADQHTNKEAKISDLRQKLEEEFAQQALNIQTKRKDMPDEYLSGGFCRRRFPDSGVGYKRSRMMGRAGHCCVIYYLILIHSYIIVIDNRKSRYFDTTLSILRLHMLLCSQ</sequence>
<keyword evidence="3" id="KW-1133">Transmembrane helix</keyword>
<proteinExistence type="predicted"/>
<evidence type="ECO:0000313" key="6">
    <source>
        <dbReference type="WBParaSite" id="OFLC_0000672801-mRNA-1"/>
    </source>
</evidence>
<evidence type="ECO:0000256" key="2">
    <source>
        <dbReference type="SAM" id="MobiDB-lite"/>
    </source>
</evidence>
<dbReference type="EMBL" id="UZAJ01006574">
    <property type="protein sequence ID" value="VDO47711.1"/>
    <property type="molecule type" value="Genomic_DNA"/>
</dbReference>
<feature type="coiled-coil region" evidence="1">
    <location>
        <begin position="41"/>
        <end position="75"/>
    </location>
</feature>
<reference evidence="4 5" key="2">
    <citation type="submission" date="2018-11" db="EMBL/GenBank/DDBJ databases">
        <authorList>
            <consortium name="Pathogen Informatics"/>
        </authorList>
    </citation>
    <scope>NUCLEOTIDE SEQUENCE [LARGE SCALE GENOMIC DNA]</scope>
</reference>
<protein>
    <submittedName>
        <fullName evidence="6">Resolvase/invertase-type recombinase catalytic domain-containing protein</fullName>
    </submittedName>
</protein>
<keyword evidence="1" id="KW-0175">Coiled coil</keyword>
<keyword evidence="3" id="KW-0812">Transmembrane</keyword>
<evidence type="ECO:0000313" key="4">
    <source>
        <dbReference type="EMBL" id="VDO47711.1"/>
    </source>
</evidence>
<dbReference type="AlphaFoldDB" id="A0A183HGW7"/>
<accession>A0A183HGW7</accession>
<name>A0A183HGW7_9BILA</name>
<keyword evidence="5" id="KW-1185">Reference proteome</keyword>
<organism evidence="6">
    <name type="scientific">Onchocerca flexuosa</name>
    <dbReference type="NCBI Taxonomy" id="387005"/>
    <lineage>
        <taxon>Eukaryota</taxon>
        <taxon>Metazoa</taxon>
        <taxon>Ecdysozoa</taxon>
        <taxon>Nematoda</taxon>
        <taxon>Chromadorea</taxon>
        <taxon>Rhabditida</taxon>
        <taxon>Spirurina</taxon>
        <taxon>Spiruromorpha</taxon>
        <taxon>Filarioidea</taxon>
        <taxon>Onchocercidae</taxon>
        <taxon>Onchocerca</taxon>
    </lineage>
</organism>